<keyword evidence="2" id="KW-0964">Secreted</keyword>
<reference evidence="9" key="5">
    <citation type="submission" date="2025-09" db="UniProtKB">
        <authorList>
            <consortium name="Ensembl"/>
        </authorList>
    </citation>
    <scope>IDENTIFICATION</scope>
</reference>
<dbReference type="PANTHER" id="PTHR24020:SF13">
    <property type="entry name" value="COLLAGEN ALPHA-3(VI) CHAIN"/>
    <property type="match status" value="1"/>
</dbReference>
<evidence type="ECO:0000256" key="2">
    <source>
        <dbReference type="ARBA" id="ARBA00022525"/>
    </source>
</evidence>
<dbReference type="STRING" id="7868.ENSCMIP00000035785"/>
<dbReference type="PANTHER" id="PTHR24020">
    <property type="entry name" value="COLLAGEN ALPHA"/>
    <property type="match status" value="1"/>
</dbReference>
<name>A0A4W3JV54_CALMI</name>
<reference evidence="10" key="3">
    <citation type="journal article" date="2014" name="Nature">
        <title>Elephant shark genome provides unique insights into gnathostome evolution.</title>
        <authorList>
            <consortium name="International Elephant Shark Genome Sequencing Consortium"/>
            <person name="Venkatesh B."/>
            <person name="Lee A.P."/>
            <person name="Ravi V."/>
            <person name="Maurya A.K."/>
            <person name="Lian M.M."/>
            <person name="Swann J.B."/>
            <person name="Ohta Y."/>
            <person name="Flajnik M.F."/>
            <person name="Sutoh Y."/>
            <person name="Kasahara M."/>
            <person name="Hoon S."/>
            <person name="Gangu V."/>
            <person name="Roy S.W."/>
            <person name="Irimia M."/>
            <person name="Korzh V."/>
            <person name="Kondrychyn I."/>
            <person name="Lim Z.W."/>
            <person name="Tay B.H."/>
            <person name="Tohari S."/>
            <person name="Kong K.W."/>
            <person name="Ho S."/>
            <person name="Lorente-Galdos B."/>
            <person name="Quilez J."/>
            <person name="Marques-Bonet T."/>
            <person name="Raney B.J."/>
            <person name="Ingham P.W."/>
            <person name="Tay A."/>
            <person name="Hillier L.W."/>
            <person name="Minx P."/>
            <person name="Boehm T."/>
            <person name="Wilson R.K."/>
            <person name="Brenner S."/>
            <person name="Warren W.C."/>
        </authorList>
    </citation>
    <scope>NUCLEOTIDE SEQUENCE [LARGE SCALE GENOMIC DNA]</scope>
</reference>
<feature type="domain" description="VWFA" evidence="8">
    <location>
        <begin position="2"/>
        <end position="177"/>
    </location>
</feature>
<dbReference type="Ensembl" id="ENSCMIT00000036314.1">
    <property type="protein sequence ID" value="ENSCMIP00000035785.1"/>
    <property type="gene ID" value="ENSCMIG00000015132.1"/>
</dbReference>
<keyword evidence="3" id="KW-0272">Extracellular matrix</keyword>
<dbReference type="GO" id="GO:0005615">
    <property type="term" value="C:extracellular space"/>
    <property type="evidence" value="ECO:0007669"/>
    <property type="project" value="TreeGrafter"/>
</dbReference>
<dbReference type="SMART" id="SM00327">
    <property type="entry name" value="VWA"/>
    <property type="match status" value="2"/>
</dbReference>
<keyword evidence="5" id="KW-0677">Repeat</keyword>
<keyword evidence="4" id="KW-0732">Signal</keyword>
<dbReference type="FunFam" id="3.40.50.410:FF:000003">
    <property type="entry name" value="Collagen type VI alpha 3 chain"/>
    <property type="match status" value="2"/>
</dbReference>
<evidence type="ECO:0000313" key="9">
    <source>
        <dbReference type="Ensembl" id="ENSCMIP00000035785.1"/>
    </source>
</evidence>
<dbReference type="InParanoid" id="A0A4W3JV54"/>
<comment type="subcellular location">
    <subcellularLocation>
        <location evidence="1">Secreted</location>
        <location evidence="1">Extracellular space</location>
        <location evidence="1">Extracellular matrix</location>
    </subcellularLocation>
</comment>
<evidence type="ECO:0000259" key="8">
    <source>
        <dbReference type="PROSITE" id="PS50234"/>
    </source>
</evidence>
<reference evidence="10" key="1">
    <citation type="journal article" date="2006" name="Science">
        <title>Ancient noncoding elements conserved in the human genome.</title>
        <authorList>
            <person name="Venkatesh B."/>
            <person name="Kirkness E.F."/>
            <person name="Loh Y.H."/>
            <person name="Halpern A.L."/>
            <person name="Lee A.P."/>
            <person name="Johnson J."/>
            <person name="Dandona N."/>
            <person name="Viswanathan L.D."/>
            <person name="Tay A."/>
            <person name="Venter J.C."/>
            <person name="Strausberg R.L."/>
            <person name="Brenner S."/>
        </authorList>
    </citation>
    <scope>NUCLEOTIDE SEQUENCE [LARGE SCALE GENOMIC DNA]</scope>
</reference>
<dbReference type="PROSITE" id="PS50234">
    <property type="entry name" value="VWFA"/>
    <property type="match status" value="2"/>
</dbReference>
<dbReference type="InterPro" id="IPR002035">
    <property type="entry name" value="VWF_A"/>
</dbReference>
<dbReference type="PRINTS" id="PR00453">
    <property type="entry name" value="VWFADOMAIN"/>
</dbReference>
<evidence type="ECO:0000256" key="7">
    <source>
        <dbReference type="ARBA" id="ARBA00023119"/>
    </source>
</evidence>
<dbReference type="OMA" id="KSDRAFH"/>
<dbReference type="GO" id="GO:0007155">
    <property type="term" value="P:cell adhesion"/>
    <property type="evidence" value="ECO:0007669"/>
    <property type="project" value="UniProtKB-KW"/>
</dbReference>
<dbReference type="Pfam" id="PF00092">
    <property type="entry name" value="VWA"/>
    <property type="match status" value="2"/>
</dbReference>
<reference evidence="10" key="2">
    <citation type="journal article" date="2007" name="PLoS Biol.">
        <title>Survey sequencing and comparative analysis of the elephant shark (Callorhinchus milii) genome.</title>
        <authorList>
            <person name="Venkatesh B."/>
            <person name="Kirkness E.F."/>
            <person name="Loh Y.H."/>
            <person name="Halpern A.L."/>
            <person name="Lee A.P."/>
            <person name="Johnson J."/>
            <person name="Dandona N."/>
            <person name="Viswanathan L.D."/>
            <person name="Tay A."/>
            <person name="Venter J.C."/>
            <person name="Strausberg R.L."/>
            <person name="Brenner S."/>
        </authorList>
    </citation>
    <scope>NUCLEOTIDE SEQUENCE [LARGE SCALE GENOMIC DNA]</scope>
</reference>
<dbReference type="InterPro" id="IPR050525">
    <property type="entry name" value="ECM_Assembly_Org"/>
</dbReference>
<accession>A0A4W3JV54</accession>
<dbReference type="Gene3D" id="3.40.50.410">
    <property type="entry name" value="von Willebrand factor, type A domain"/>
    <property type="match status" value="2"/>
</dbReference>
<evidence type="ECO:0000313" key="10">
    <source>
        <dbReference type="Proteomes" id="UP000314986"/>
    </source>
</evidence>
<keyword evidence="10" id="KW-1185">Reference proteome</keyword>
<dbReference type="SUPFAM" id="SSF53300">
    <property type="entry name" value="vWA-like"/>
    <property type="match status" value="2"/>
</dbReference>
<dbReference type="InterPro" id="IPR036465">
    <property type="entry name" value="vWFA_dom_sf"/>
</dbReference>
<keyword evidence="7" id="KW-0176">Collagen</keyword>
<evidence type="ECO:0000256" key="3">
    <source>
        <dbReference type="ARBA" id="ARBA00022530"/>
    </source>
</evidence>
<evidence type="ECO:0000256" key="4">
    <source>
        <dbReference type="ARBA" id="ARBA00022729"/>
    </source>
</evidence>
<reference evidence="9" key="4">
    <citation type="submission" date="2025-08" db="UniProtKB">
        <authorList>
            <consortium name="Ensembl"/>
        </authorList>
    </citation>
    <scope>IDENTIFICATION</scope>
</reference>
<dbReference type="AlphaFoldDB" id="A0A4W3JV54"/>
<evidence type="ECO:0000256" key="6">
    <source>
        <dbReference type="ARBA" id="ARBA00022889"/>
    </source>
</evidence>
<evidence type="ECO:0000256" key="5">
    <source>
        <dbReference type="ARBA" id="ARBA00022737"/>
    </source>
</evidence>
<dbReference type="Proteomes" id="UP000314986">
    <property type="component" value="Unassembled WGS sequence"/>
</dbReference>
<sequence length="457" mass="51083">MLFSWLMDQKEMRSSFPSVQSFISRVVEKLDVGSDKVRVSVVQYSDDPRPEFLLNSHSNKQDVMDAIRRLRVKGGRQTNTGEALSYVTKSVFTINGGSRIQEGVPQFLILLTAGKSTDDVRRAALALKHTGVAPFTIGSRDADDEELRQISLSPDYVFRVDDLRNVGTLEQRLESPLSTLTRDQVVQIQRRILEGKEALSVDDRNSFDRNIPSAYSSDLDTAQGTWVLDTVNAEQESISVCVPGAVKRDVVFLVDGSEKMRSSFPSVQSFISRVVEKLDVGSDKVRVSVVQYSDDPRPEFLLNSHSNKQDVMDAIRRLRVKGGRQTNTGEALSYVTKSVFTINGGSRIQEGVPQFLILLTAGKSTDDVRRAALALKHTGVAPFTIGSRDADDEELRQISLSPDYVFRVDDLRNVGTLEQRLESPLSTLTRDQVVQIQRRILEGKEALSVEYPIESYY</sequence>
<feature type="domain" description="VWFA" evidence="8">
    <location>
        <begin position="249"/>
        <end position="425"/>
    </location>
</feature>
<dbReference type="GO" id="GO:0005581">
    <property type="term" value="C:collagen trimer"/>
    <property type="evidence" value="ECO:0007669"/>
    <property type="project" value="UniProtKB-KW"/>
</dbReference>
<protein>
    <recommendedName>
        <fullName evidence="8">VWFA domain-containing protein</fullName>
    </recommendedName>
</protein>
<dbReference type="GeneTree" id="ENSGT00940000156462"/>
<proteinExistence type="predicted"/>
<organism evidence="9 10">
    <name type="scientific">Callorhinchus milii</name>
    <name type="common">Ghost shark</name>
    <dbReference type="NCBI Taxonomy" id="7868"/>
    <lineage>
        <taxon>Eukaryota</taxon>
        <taxon>Metazoa</taxon>
        <taxon>Chordata</taxon>
        <taxon>Craniata</taxon>
        <taxon>Vertebrata</taxon>
        <taxon>Chondrichthyes</taxon>
        <taxon>Holocephali</taxon>
        <taxon>Chimaeriformes</taxon>
        <taxon>Callorhinchidae</taxon>
        <taxon>Callorhinchus</taxon>
    </lineage>
</organism>
<keyword evidence="6" id="KW-0130">Cell adhesion</keyword>
<evidence type="ECO:0000256" key="1">
    <source>
        <dbReference type="ARBA" id="ARBA00004498"/>
    </source>
</evidence>